<gene>
    <name evidence="1" type="ORF">CEXT_91541</name>
</gene>
<organism evidence="1 2">
    <name type="scientific">Caerostris extrusa</name>
    <name type="common">Bark spider</name>
    <name type="synonym">Caerostris bankana</name>
    <dbReference type="NCBI Taxonomy" id="172846"/>
    <lineage>
        <taxon>Eukaryota</taxon>
        <taxon>Metazoa</taxon>
        <taxon>Ecdysozoa</taxon>
        <taxon>Arthropoda</taxon>
        <taxon>Chelicerata</taxon>
        <taxon>Arachnida</taxon>
        <taxon>Araneae</taxon>
        <taxon>Araneomorphae</taxon>
        <taxon>Entelegynae</taxon>
        <taxon>Araneoidea</taxon>
        <taxon>Araneidae</taxon>
        <taxon>Caerostris</taxon>
    </lineage>
</organism>
<name>A0AAV4RUD4_CAEEX</name>
<keyword evidence="2" id="KW-1185">Reference proteome</keyword>
<evidence type="ECO:0000313" key="1">
    <source>
        <dbReference type="EMBL" id="GIY24982.1"/>
    </source>
</evidence>
<accession>A0AAV4RUD4</accession>
<proteinExistence type="predicted"/>
<reference evidence="1 2" key="1">
    <citation type="submission" date="2021-06" db="EMBL/GenBank/DDBJ databases">
        <title>Caerostris extrusa draft genome.</title>
        <authorList>
            <person name="Kono N."/>
            <person name="Arakawa K."/>
        </authorList>
    </citation>
    <scope>NUCLEOTIDE SEQUENCE [LARGE SCALE GENOMIC DNA]</scope>
</reference>
<sequence>MSSPVQQRKLHRCRRVRFLKFICVARMGGNGILIFANERTIGPSHRRRRRHRIAFCRGCGHRFRFDTRHYRSYFNLPYLPIPSQHS</sequence>
<dbReference type="Proteomes" id="UP001054945">
    <property type="component" value="Unassembled WGS sequence"/>
</dbReference>
<evidence type="ECO:0000313" key="2">
    <source>
        <dbReference type="Proteomes" id="UP001054945"/>
    </source>
</evidence>
<dbReference type="AlphaFoldDB" id="A0AAV4RUD4"/>
<comment type="caution">
    <text evidence="1">The sequence shown here is derived from an EMBL/GenBank/DDBJ whole genome shotgun (WGS) entry which is preliminary data.</text>
</comment>
<dbReference type="EMBL" id="BPLR01008473">
    <property type="protein sequence ID" value="GIY24982.1"/>
    <property type="molecule type" value="Genomic_DNA"/>
</dbReference>
<protein>
    <submittedName>
        <fullName evidence="1">Uncharacterized protein</fullName>
    </submittedName>
</protein>